<comment type="subcellular location">
    <subcellularLocation>
        <location evidence="1">Cell membrane</location>
        <topology evidence="1">Multi-pass membrane protein</topology>
    </subcellularLocation>
</comment>
<evidence type="ECO:0000313" key="14">
    <source>
        <dbReference type="Proteomes" id="UP000694941"/>
    </source>
</evidence>
<name>A0ABM1TGP7_LIMPO</name>
<organism evidence="14 15">
    <name type="scientific">Limulus polyphemus</name>
    <name type="common">Atlantic horseshoe crab</name>
    <dbReference type="NCBI Taxonomy" id="6850"/>
    <lineage>
        <taxon>Eukaryota</taxon>
        <taxon>Metazoa</taxon>
        <taxon>Ecdysozoa</taxon>
        <taxon>Arthropoda</taxon>
        <taxon>Chelicerata</taxon>
        <taxon>Merostomata</taxon>
        <taxon>Xiphosura</taxon>
        <taxon>Limulidae</taxon>
        <taxon>Limulus</taxon>
    </lineage>
</organism>
<keyword evidence="8" id="KW-0675">Receptor</keyword>
<dbReference type="SUPFAM" id="SSF53850">
    <property type="entry name" value="Periplasmic binding protein-like II"/>
    <property type="match status" value="1"/>
</dbReference>
<evidence type="ECO:0000256" key="9">
    <source>
        <dbReference type="ARBA" id="ARBA00023180"/>
    </source>
</evidence>
<feature type="transmembrane region" description="Helical" evidence="12">
    <location>
        <begin position="146"/>
        <end position="164"/>
    </location>
</feature>
<evidence type="ECO:0000313" key="15">
    <source>
        <dbReference type="RefSeq" id="XP_022255053.1"/>
    </source>
</evidence>
<keyword evidence="2" id="KW-0813">Transport</keyword>
<evidence type="ECO:0000256" key="1">
    <source>
        <dbReference type="ARBA" id="ARBA00004651"/>
    </source>
</evidence>
<keyword evidence="3" id="KW-1003">Cell membrane</keyword>
<proteinExistence type="predicted"/>
<evidence type="ECO:0000256" key="11">
    <source>
        <dbReference type="ARBA" id="ARBA00023303"/>
    </source>
</evidence>
<keyword evidence="9" id="KW-0325">Glycoprotein</keyword>
<keyword evidence="4 12" id="KW-0812">Transmembrane</keyword>
<dbReference type="GeneID" id="111088641"/>
<evidence type="ECO:0000256" key="6">
    <source>
        <dbReference type="ARBA" id="ARBA00023065"/>
    </source>
</evidence>
<dbReference type="RefSeq" id="XP_022255053.1">
    <property type="nucleotide sequence ID" value="XM_022399345.1"/>
</dbReference>
<sequence>MSCGFKKIRKMFGNVSSKLFLRICALNWKPWVSIDQSVNGTKLSGPMANVMENLSKLMNFRYEIYMPEDKHWGMEYPDGTWSGMIGMLHNNEADLALGPFATTYARSKVATFTSNLATGYLAVMAGRMKRKTTNVFGYILTFDWQVWFVLVIAMLVMIALSLFIDAITDPKYRSKPMIRKRTGEYFWSFYSSIFCEGLYFTDSKLILSRTMC</sequence>
<evidence type="ECO:0000256" key="4">
    <source>
        <dbReference type="ARBA" id="ARBA00022692"/>
    </source>
</evidence>
<evidence type="ECO:0000256" key="10">
    <source>
        <dbReference type="ARBA" id="ARBA00023286"/>
    </source>
</evidence>
<reference evidence="15" key="1">
    <citation type="submission" date="2025-08" db="UniProtKB">
        <authorList>
            <consortium name="RefSeq"/>
        </authorList>
    </citation>
    <scope>IDENTIFICATION</scope>
    <source>
        <tissue evidence="15">Muscle</tissue>
    </source>
</reference>
<keyword evidence="6" id="KW-0406">Ion transport</keyword>
<dbReference type="SMART" id="SM00918">
    <property type="entry name" value="Lig_chan-Glu_bd"/>
    <property type="match status" value="1"/>
</dbReference>
<evidence type="ECO:0000256" key="8">
    <source>
        <dbReference type="ARBA" id="ARBA00023170"/>
    </source>
</evidence>
<dbReference type="PANTHER" id="PTHR42643:SF38">
    <property type="entry name" value="IONOTROPIC RECEPTOR 100A"/>
    <property type="match status" value="1"/>
</dbReference>
<gene>
    <name evidence="15" type="primary">LOC111088641</name>
</gene>
<dbReference type="Proteomes" id="UP000694941">
    <property type="component" value="Unplaced"/>
</dbReference>
<evidence type="ECO:0000256" key="7">
    <source>
        <dbReference type="ARBA" id="ARBA00023136"/>
    </source>
</evidence>
<feature type="transmembrane region" description="Helical" evidence="12">
    <location>
        <begin position="185"/>
        <end position="201"/>
    </location>
</feature>
<dbReference type="Gene3D" id="3.40.190.10">
    <property type="entry name" value="Periplasmic binding protein-like II"/>
    <property type="match status" value="1"/>
</dbReference>
<dbReference type="InterPro" id="IPR052192">
    <property type="entry name" value="Insect_Ionotropic_Sensory_Rcpt"/>
</dbReference>
<keyword evidence="5 12" id="KW-1133">Transmembrane helix</keyword>
<keyword evidence="10" id="KW-1071">Ligand-gated ion channel</keyword>
<accession>A0ABM1TGP7</accession>
<keyword evidence="11" id="KW-0407">Ion channel</keyword>
<evidence type="ECO:0000259" key="13">
    <source>
        <dbReference type="SMART" id="SM00918"/>
    </source>
</evidence>
<feature type="domain" description="Ionotropic glutamate receptor L-glutamate and glycine-binding" evidence="13">
    <location>
        <begin position="30"/>
        <end position="90"/>
    </location>
</feature>
<dbReference type="InterPro" id="IPR019594">
    <property type="entry name" value="Glu/Gly-bd"/>
</dbReference>
<evidence type="ECO:0000256" key="5">
    <source>
        <dbReference type="ARBA" id="ARBA00022989"/>
    </source>
</evidence>
<evidence type="ECO:0000256" key="3">
    <source>
        <dbReference type="ARBA" id="ARBA00022475"/>
    </source>
</evidence>
<dbReference type="Pfam" id="PF10613">
    <property type="entry name" value="Lig_chan-Glu_bd"/>
    <property type="match status" value="1"/>
</dbReference>
<protein>
    <submittedName>
        <fullName evidence="15">Glutamate receptor ionotropic, delta-2-like</fullName>
    </submittedName>
</protein>
<evidence type="ECO:0000256" key="2">
    <source>
        <dbReference type="ARBA" id="ARBA00022448"/>
    </source>
</evidence>
<keyword evidence="7 12" id="KW-0472">Membrane</keyword>
<evidence type="ECO:0000256" key="12">
    <source>
        <dbReference type="SAM" id="Phobius"/>
    </source>
</evidence>
<keyword evidence="14" id="KW-1185">Reference proteome</keyword>
<dbReference type="PANTHER" id="PTHR42643">
    <property type="entry name" value="IONOTROPIC RECEPTOR 20A-RELATED"/>
    <property type="match status" value="1"/>
</dbReference>